<organism evidence="1 2">
    <name type="scientific">Rhizoctonia solani</name>
    <dbReference type="NCBI Taxonomy" id="456999"/>
    <lineage>
        <taxon>Eukaryota</taxon>
        <taxon>Fungi</taxon>
        <taxon>Dikarya</taxon>
        <taxon>Basidiomycota</taxon>
        <taxon>Agaricomycotina</taxon>
        <taxon>Agaricomycetes</taxon>
        <taxon>Cantharellales</taxon>
        <taxon>Ceratobasidiaceae</taxon>
        <taxon>Rhizoctonia</taxon>
    </lineage>
</organism>
<reference evidence="1" key="1">
    <citation type="submission" date="2020-05" db="EMBL/GenBank/DDBJ databases">
        <title>Evolutionary and genomic comparisons of hybrid uninucleate and nonhybrid Rhizoctonia fungi.</title>
        <authorList>
            <person name="Li C."/>
            <person name="Chen X."/>
        </authorList>
    </citation>
    <scope>NUCLEOTIDE SEQUENCE</scope>
    <source>
        <strain evidence="1">AG-1 IA</strain>
    </source>
</reference>
<accession>A0A8H8P176</accession>
<gene>
    <name evidence="1" type="ORF">RhiXN_10072</name>
</gene>
<dbReference type="KEGG" id="rsx:RhiXN_10072"/>
<sequence>MDSAVVDHSAALTSVQRWEDAYSQLKDALAAYCRACHIMEHSINSTSRTDVKELAAPFERTIEDYHKLFILPLSHSFASLSRSRNTLRAPSYGILPEILGRIFEFVLEMDTRNIPMDMTIQTVYLSLHRLMSVCSAWRNVAQTHLPLWTLIPILDLNTRSLGVTETWFSRSLERSRAANLRLAVSVGSLDINNLPIREKLLSQAHRFRSINIRASSLSTIESILKPILTAPAPKFLREISLCYEPPQGHDDQEPHYLFSLGTHPVLSAFEVALGFVGILRLKNVLPPSYSQCYSNIVQLRLQDIWFKTDHDFEQFLGTLSSATQLQSLDLISVFSFQSPRALGTEDITVDFPRLKRLYLENLDLNVLESVFLTIEPGRYHTAFMMTRNSLSNMNVMGVINENLDRFREVFESGKIHMLILDKRSLIPSPQLLRIILSCMPTVYSLSLDGQFLSHQYLLALTRPPDTSIPFPELQSILISCSLIDSIDDQVAFRNMLSSHPLQTLYLGGSFNMTMTANNVEGIHHADCCCVDIAGSDARAILTRDWIRANIPNFTVWPRDVHVQIKPTEWELW</sequence>
<protein>
    <recommendedName>
        <fullName evidence="3">F-box domain-containing protein</fullName>
    </recommendedName>
</protein>
<dbReference type="SUPFAM" id="SSF52047">
    <property type="entry name" value="RNI-like"/>
    <property type="match status" value="1"/>
</dbReference>
<evidence type="ECO:0000313" key="2">
    <source>
        <dbReference type="Proteomes" id="UP000650533"/>
    </source>
</evidence>
<dbReference type="EMBL" id="CP059665">
    <property type="protein sequence ID" value="QRW22485.1"/>
    <property type="molecule type" value="Genomic_DNA"/>
</dbReference>
<proteinExistence type="predicted"/>
<dbReference type="RefSeq" id="XP_043182722.1">
    <property type="nucleotide sequence ID" value="XM_043329888.1"/>
</dbReference>
<evidence type="ECO:0000313" key="1">
    <source>
        <dbReference type="EMBL" id="QRW22485.1"/>
    </source>
</evidence>
<dbReference type="Proteomes" id="UP000650533">
    <property type="component" value="Chromosome 8"/>
</dbReference>
<name>A0A8H8P176_9AGAM</name>
<dbReference type="AlphaFoldDB" id="A0A8H8P176"/>
<evidence type="ECO:0008006" key="3">
    <source>
        <dbReference type="Google" id="ProtNLM"/>
    </source>
</evidence>
<dbReference type="GeneID" id="67032351"/>